<comment type="similarity">
    <text evidence="7">Belongs to the light-harvesting chlorophyll a/b-binding (LHC) protein family.</text>
</comment>
<keyword evidence="1 6" id="KW-0148">Chlorophyll</keyword>
<dbReference type="Proteomes" id="UP001190700">
    <property type="component" value="Unassembled WGS sequence"/>
</dbReference>
<dbReference type="GO" id="GO:0009522">
    <property type="term" value="C:photosystem I"/>
    <property type="evidence" value="ECO:0007669"/>
    <property type="project" value="UniProtKB-KW"/>
</dbReference>
<feature type="binding site" evidence="6">
    <location>
        <position position="252"/>
    </location>
    <ligand>
        <name>chlorophyll a</name>
        <dbReference type="ChEBI" id="CHEBI:58416"/>
        <label>1</label>
    </ligand>
</feature>
<dbReference type="GO" id="GO:0016168">
    <property type="term" value="F:chlorophyll binding"/>
    <property type="evidence" value="ECO:0007669"/>
    <property type="project" value="UniProtKB-KW"/>
</dbReference>
<feature type="binding site" evidence="6">
    <location>
        <position position="117"/>
    </location>
    <ligand>
        <name>chlorophyll a</name>
        <dbReference type="ChEBI" id="CHEBI:58416"/>
        <label>1</label>
    </ligand>
</feature>
<keyword evidence="9" id="KW-1185">Reference proteome</keyword>
<dbReference type="PANTHER" id="PTHR21649">
    <property type="entry name" value="CHLOROPHYLL A/B BINDING PROTEIN"/>
    <property type="match status" value="1"/>
</dbReference>
<comment type="function">
    <text evidence="7">The light-harvesting complex (LHC) functions as a light receptor, it captures and delivers excitation energy to photosystems with which it is closely associated.</text>
</comment>
<dbReference type="InterPro" id="IPR022796">
    <property type="entry name" value="Chloroa_b-bind"/>
</dbReference>
<sequence>MSKCLLNSTFLCQNVAQKLRSSFRTAVPKSVPAPLSRRNVTVRAGEDMEDEFDMSAVGLEDLYDLVDASEMNSRAAWLPGSYSPEYLDGETLPGDFGFDPLGLGADPVNLANYRESELIHGRWAMLGVAGMIAVEASGNGSWTEAPLWAVSEGSPTYFGADVPFDFGLIVAIEIAFMLFAEGKRSQADAESRLYPGGAFDPLGFAKGKNEEELNRLKLREIKNGRLAMVAITGFYSQALVTGSSPLANLAAHQADPWVENIAKYDAILKNAFP</sequence>
<feature type="binding site" evidence="6">
    <location>
        <position position="223"/>
    </location>
    <ligand>
        <name>chlorophyll a</name>
        <dbReference type="ChEBI" id="CHEBI:58416"/>
        <label>1</label>
    </ligand>
</feature>
<keyword evidence="2 7" id="KW-0150">Chloroplast</keyword>
<comment type="subcellular location">
    <subcellularLocation>
        <location evidence="7">Plastid</location>
        <location evidence="7">Chloroplast thylakoid membrane</location>
    </subcellularLocation>
</comment>
<name>A0AAE0C4R7_9CHLO</name>
<feature type="binding site" description="axial binding residue" evidence="6">
    <location>
        <position position="220"/>
    </location>
    <ligand>
        <name>chlorophyll a</name>
        <dbReference type="ChEBI" id="CHEBI:58416"/>
        <label>4</label>
    </ligand>
    <ligandPart>
        <name>Mg</name>
        <dbReference type="ChEBI" id="CHEBI:25107"/>
    </ligandPart>
</feature>
<proteinExistence type="inferred from homology"/>
<keyword evidence="4 7" id="KW-0934">Plastid</keyword>
<dbReference type="Gene3D" id="1.10.3460.10">
    <property type="entry name" value="Chlorophyll a/b binding protein domain"/>
    <property type="match status" value="1"/>
</dbReference>
<dbReference type="Pfam" id="PF00504">
    <property type="entry name" value="Chloroa_b-bind"/>
    <property type="match status" value="1"/>
</dbReference>
<protein>
    <recommendedName>
        <fullName evidence="7">Chlorophyll a-b binding protein, chloroplastic</fullName>
    </recommendedName>
</protein>
<dbReference type="GO" id="GO:0009523">
    <property type="term" value="C:photosystem II"/>
    <property type="evidence" value="ECO:0007669"/>
    <property type="project" value="UniProtKB-KW"/>
</dbReference>
<dbReference type="EMBL" id="LGRX02029003">
    <property type="protein sequence ID" value="KAK3247410.1"/>
    <property type="molecule type" value="Genomic_DNA"/>
</dbReference>
<evidence type="ECO:0000256" key="6">
    <source>
        <dbReference type="PIRSR" id="PIRSR601344-1"/>
    </source>
</evidence>
<dbReference type="GO" id="GO:0009765">
    <property type="term" value="P:photosynthesis, light harvesting"/>
    <property type="evidence" value="ECO:0007669"/>
    <property type="project" value="InterPro"/>
</dbReference>
<evidence type="ECO:0000256" key="5">
    <source>
        <dbReference type="ARBA" id="ARBA00022991"/>
    </source>
</evidence>
<feature type="binding site" description="axial binding residue" evidence="6">
    <location>
        <position position="181"/>
    </location>
    <ligand>
        <name>chlorophyll b</name>
        <dbReference type="ChEBI" id="CHEBI:61721"/>
        <label>1</label>
    </ligand>
    <ligandPart>
        <name>Mg</name>
        <dbReference type="ChEBI" id="CHEBI:25107"/>
    </ligandPart>
</feature>
<keyword evidence="5 7" id="KW-0157">Chromophore</keyword>
<feature type="binding site" description="axial binding residue" evidence="6">
    <location>
        <position position="122"/>
    </location>
    <ligand>
        <name>chlorophyll b</name>
        <dbReference type="ChEBI" id="CHEBI:61721"/>
        <label>1</label>
    </ligand>
    <ligandPart>
        <name>Mg</name>
        <dbReference type="ChEBI" id="CHEBI:25107"/>
    </ligandPart>
</feature>
<evidence type="ECO:0000313" key="9">
    <source>
        <dbReference type="Proteomes" id="UP001190700"/>
    </source>
</evidence>
<comment type="caution">
    <text evidence="8">The sequence shown here is derived from an EMBL/GenBank/DDBJ whole genome shotgun (WGS) entry which is preliminary data.</text>
</comment>
<keyword evidence="7" id="KW-0604">Photosystem II</keyword>
<keyword evidence="7" id="KW-0603">Photosystem I</keyword>
<evidence type="ECO:0000256" key="7">
    <source>
        <dbReference type="RuleBase" id="RU363080"/>
    </source>
</evidence>
<feature type="binding site" evidence="6">
    <location>
        <position position="237"/>
    </location>
    <ligand>
        <name>chlorophyll a</name>
        <dbReference type="ChEBI" id="CHEBI:58416"/>
        <label>1</label>
    </ligand>
</feature>
<gene>
    <name evidence="8" type="ORF">CYMTET_43094</name>
</gene>
<organism evidence="8 9">
    <name type="scientific">Cymbomonas tetramitiformis</name>
    <dbReference type="NCBI Taxonomy" id="36881"/>
    <lineage>
        <taxon>Eukaryota</taxon>
        <taxon>Viridiplantae</taxon>
        <taxon>Chlorophyta</taxon>
        <taxon>Pyramimonadophyceae</taxon>
        <taxon>Pyramimonadales</taxon>
        <taxon>Pyramimonadaceae</taxon>
        <taxon>Cymbomonas</taxon>
    </lineage>
</organism>
<feature type="binding site" evidence="6">
    <location>
        <position position="120"/>
    </location>
    <ligand>
        <name>chlorophyll a</name>
        <dbReference type="ChEBI" id="CHEBI:58416"/>
        <label>1</label>
    </ligand>
</feature>
<keyword evidence="7" id="KW-0793">Thylakoid</keyword>
<keyword evidence="3 7" id="KW-0602">Photosynthesis</keyword>
<evidence type="ECO:0000256" key="2">
    <source>
        <dbReference type="ARBA" id="ARBA00022528"/>
    </source>
</evidence>
<feature type="binding site" evidence="6">
    <location>
        <position position="225"/>
    </location>
    <ligand>
        <name>chlorophyll a</name>
        <dbReference type="ChEBI" id="CHEBI:58416"/>
        <label>1</label>
    </ligand>
</feature>
<dbReference type="InterPro" id="IPR001344">
    <property type="entry name" value="Chloro_AB-bd_pln"/>
</dbReference>
<dbReference type="AlphaFoldDB" id="A0AAE0C4R7"/>
<evidence type="ECO:0000256" key="3">
    <source>
        <dbReference type="ARBA" id="ARBA00022531"/>
    </source>
</evidence>
<dbReference type="GO" id="GO:0009535">
    <property type="term" value="C:chloroplast thylakoid membrane"/>
    <property type="evidence" value="ECO:0007669"/>
    <property type="project" value="UniProtKB-SubCell"/>
</dbReference>
<accession>A0AAE0C4R7</accession>
<evidence type="ECO:0000313" key="8">
    <source>
        <dbReference type="EMBL" id="KAK3247410.1"/>
    </source>
</evidence>
<evidence type="ECO:0000256" key="1">
    <source>
        <dbReference type="ARBA" id="ARBA00022494"/>
    </source>
</evidence>
<reference evidence="8 9" key="1">
    <citation type="journal article" date="2015" name="Genome Biol. Evol.">
        <title>Comparative Genomics of a Bacterivorous Green Alga Reveals Evolutionary Causalities and Consequences of Phago-Mixotrophic Mode of Nutrition.</title>
        <authorList>
            <person name="Burns J.A."/>
            <person name="Paasch A."/>
            <person name="Narechania A."/>
            <person name="Kim E."/>
        </authorList>
    </citation>
    <scope>NUCLEOTIDE SEQUENCE [LARGE SCALE GENOMIC DNA]</scope>
    <source>
        <strain evidence="8 9">PLY_AMNH</strain>
    </source>
</reference>
<evidence type="ECO:0000256" key="4">
    <source>
        <dbReference type="ARBA" id="ARBA00022640"/>
    </source>
</evidence>
<dbReference type="SUPFAM" id="SSF103511">
    <property type="entry name" value="Chlorophyll a-b binding protein"/>
    <property type="match status" value="1"/>
</dbReference>